<keyword evidence="3" id="KW-1003">Cell membrane</keyword>
<name>A0A8J8MQ26_9FIRM</name>
<dbReference type="Gene3D" id="1.10.3720.10">
    <property type="entry name" value="MetI-like"/>
    <property type="match status" value="1"/>
</dbReference>
<feature type="transmembrane region" description="Helical" evidence="7">
    <location>
        <begin position="90"/>
        <end position="109"/>
    </location>
</feature>
<dbReference type="PANTHER" id="PTHR30193">
    <property type="entry name" value="ABC TRANSPORTER PERMEASE PROTEIN"/>
    <property type="match status" value="1"/>
</dbReference>
<feature type="transmembrane region" description="Helical" evidence="7">
    <location>
        <begin position="21"/>
        <end position="42"/>
    </location>
</feature>
<keyword evidence="10" id="KW-1185">Reference proteome</keyword>
<dbReference type="InterPro" id="IPR051393">
    <property type="entry name" value="ABC_transporter_permease"/>
</dbReference>
<dbReference type="KEGG" id="vpy:HZI73_24510"/>
<keyword evidence="4 7" id="KW-0812">Transmembrane</keyword>
<keyword evidence="5 7" id="KW-1133">Transmembrane helix</keyword>
<comment type="subcellular location">
    <subcellularLocation>
        <location evidence="1 7">Cell membrane</location>
        <topology evidence="1 7">Multi-pass membrane protein</topology>
    </subcellularLocation>
</comment>
<evidence type="ECO:0000313" key="10">
    <source>
        <dbReference type="Proteomes" id="UP000683246"/>
    </source>
</evidence>
<feature type="transmembrane region" description="Helical" evidence="7">
    <location>
        <begin position="245"/>
        <end position="267"/>
    </location>
</feature>
<proteinExistence type="inferred from homology"/>
<dbReference type="EMBL" id="CP058649">
    <property type="protein sequence ID" value="QUI25860.1"/>
    <property type="molecule type" value="Genomic_DNA"/>
</dbReference>
<dbReference type="InterPro" id="IPR000515">
    <property type="entry name" value="MetI-like"/>
</dbReference>
<evidence type="ECO:0000256" key="3">
    <source>
        <dbReference type="ARBA" id="ARBA00022475"/>
    </source>
</evidence>
<protein>
    <submittedName>
        <fullName evidence="9">Sugar ABC transporter permease</fullName>
    </submittedName>
</protein>
<gene>
    <name evidence="9" type="ORF">HZI73_24510</name>
</gene>
<dbReference type="GO" id="GO:0055085">
    <property type="term" value="P:transmembrane transport"/>
    <property type="evidence" value="ECO:0007669"/>
    <property type="project" value="InterPro"/>
</dbReference>
<evidence type="ECO:0000256" key="5">
    <source>
        <dbReference type="ARBA" id="ARBA00022989"/>
    </source>
</evidence>
<reference evidence="9" key="1">
    <citation type="submission" date="2020-07" db="EMBL/GenBank/DDBJ databases">
        <title>Vallitalea pronyensis genome.</title>
        <authorList>
            <person name="Postec A."/>
        </authorList>
    </citation>
    <scope>NUCLEOTIDE SEQUENCE</scope>
    <source>
        <strain evidence="9">FatNI3</strain>
    </source>
</reference>
<organism evidence="9 10">
    <name type="scientific">Vallitalea pronyensis</name>
    <dbReference type="NCBI Taxonomy" id="1348613"/>
    <lineage>
        <taxon>Bacteria</taxon>
        <taxon>Bacillati</taxon>
        <taxon>Bacillota</taxon>
        <taxon>Clostridia</taxon>
        <taxon>Lachnospirales</taxon>
        <taxon>Vallitaleaceae</taxon>
        <taxon>Vallitalea</taxon>
    </lineage>
</organism>
<evidence type="ECO:0000256" key="1">
    <source>
        <dbReference type="ARBA" id="ARBA00004651"/>
    </source>
</evidence>
<keyword evidence="2 7" id="KW-0813">Transport</keyword>
<feature type="transmembrane region" description="Helical" evidence="7">
    <location>
        <begin position="121"/>
        <end position="141"/>
    </location>
</feature>
<dbReference type="AlphaFoldDB" id="A0A8J8MQ26"/>
<keyword evidence="6 7" id="KW-0472">Membrane</keyword>
<dbReference type="SUPFAM" id="SSF161098">
    <property type="entry name" value="MetI-like"/>
    <property type="match status" value="1"/>
</dbReference>
<dbReference type="PANTHER" id="PTHR30193:SF1">
    <property type="entry name" value="ABC TRANSPORTER PERMEASE PROTEIN YESP-RELATED"/>
    <property type="match status" value="1"/>
</dbReference>
<feature type="transmembrane region" description="Helical" evidence="7">
    <location>
        <begin position="279"/>
        <end position="298"/>
    </location>
</feature>
<dbReference type="Pfam" id="PF00528">
    <property type="entry name" value="BPD_transp_1"/>
    <property type="match status" value="1"/>
</dbReference>
<dbReference type="CDD" id="cd06261">
    <property type="entry name" value="TM_PBP2"/>
    <property type="match status" value="1"/>
</dbReference>
<evidence type="ECO:0000256" key="4">
    <source>
        <dbReference type="ARBA" id="ARBA00022692"/>
    </source>
</evidence>
<feature type="transmembrane region" description="Helical" evidence="7">
    <location>
        <begin position="215"/>
        <end position="239"/>
    </location>
</feature>
<feature type="transmembrane region" description="Helical" evidence="7">
    <location>
        <begin position="169"/>
        <end position="194"/>
    </location>
</feature>
<dbReference type="GO" id="GO:0005886">
    <property type="term" value="C:plasma membrane"/>
    <property type="evidence" value="ECO:0007669"/>
    <property type="project" value="UniProtKB-SubCell"/>
</dbReference>
<evidence type="ECO:0000256" key="2">
    <source>
        <dbReference type="ARBA" id="ARBA00022448"/>
    </source>
</evidence>
<evidence type="ECO:0000256" key="6">
    <source>
        <dbReference type="ARBA" id="ARBA00023136"/>
    </source>
</evidence>
<dbReference type="PROSITE" id="PS50928">
    <property type="entry name" value="ABC_TM1"/>
    <property type="match status" value="1"/>
</dbReference>
<dbReference type="Proteomes" id="UP000683246">
    <property type="component" value="Chromosome"/>
</dbReference>
<accession>A0A8J8MQ26</accession>
<feature type="domain" description="ABC transmembrane type-1" evidence="8">
    <location>
        <begin position="84"/>
        <end position="297"/>
    </location>
</feature>
<sequence>MQKKQKEPRHQQSISQRKKKYAAFEGYLFIAPWILGFLFFQIGPMLFSFIMSFTGWKMINVPQFVGLKNYENIFFHDEIFITSIQVTLKYVFFSVTLSLVVSLMLALLLNSKLKGMYLFRTLFYIPSVVSGVALSLVWVWFLNGDFGILNFILSAIGIQGPDWLGDPSYALWSLIMMSVFGVGGTMVIFLAGLQNIPQYLYESAMIDGANGFQKFYKVTLPILSPTILFNMITMIIGAFRTFTQVYIITDGSGGPLNATMLYALYLYKKAFKYMEMGYASALAWILFAIILVLTLIIFKFSKYWVYYEAEQEKR</sequence>
<evidence type="ECO:0000313" key="9">
    <source>
        <dbReference type="EMBL" id="QUI25860.1"/>
    </source>
</evidence>
<evidence type="ECO:0000259" key="8">
    <source>
        <dbReference type="PROSITE" id="PS50928"/>
    </source>
</evidence>
<evidence type="ECO:0000256" key="7">
    <source>
        <dbReference type="RuleBase" id="RU363032"/>
    </source>
</evidence>
<dbReference type="InterPro" id="IPR035906">
    <property type="entry name" value="MetI-like_sf"/>
</dbReference>
<comment type="similarity">
    <text evidence="7">Belongs to the binding-protein-dependent transport system permease family.</text>
</comment>